<protein>
    <submittedName>
        <fullName evidence="1">Uncharacterized protein</fullName>
    </submittedName>
</protein>
<name>A0A653TU96_BACMY</name>
<dbReference type="EMBL" id="CABWMC010000004">
    <property type="protein sequence ID" value="VXB84589.1"/>
    <property type="molecule type" value="Genomic_DNA"/>
</dbReference>
<reference evidence="1 2" key="1">
    <citation type="submission" date="2019-10" db="EMBL/GenBank/DDBJ databases">
        <authorList>
            <person name="Karimi E."/>
        </authorList>
    </citation>
    <scope>NUCLEOTIDE SEQUENCE [LARGE SCALE GENOMIC DNA]</scope>
    <source>
        <strain evidence="1">Bacillus sp. 71</strain>
    </source>
</reference>
<proteinExistence type="predicted"/>
<dbReference type="AlphaFoldDB" id="A0A653TU96"/>
<gene>
    <name evidence="1" type="ORF">BACI71_120540</name>
</gene>
<dbReference type="Proteomes" id="UP000437562">
    <property type="component" value="Unassembled WGS sequence"/>
</dbReference>
<evidence type="ECO:0000313" key="2">
    <source>
        <dbReference type="Proteomes" id="UP000437562"/>
    </source>
</evidence>
<sequence length="69" mass="8177">MLTFYFIGQERVLVDYANKKPVSKQRISEVNRISITCSHIVWDAKYVKFNFNYVYVDVFNGSIPKVYFS</sequence>
<organism evidence="1 2">
    <name type="scientific">Bacillus mycoides</name>
    <dbReference type="NCBI Taxonomy" id="1405"/>
    <lineage>
        <taxon>Bacteria</taxon>
        <taxon>Bacillati</taxon>
        <taxon>Bacillota</taxon>
        <taxon>Bacilli</taxon>
        <taxon>Bacillales</taxon>
        <taxon>Bacillaceae</taxon>
        <taxon>Bacillus</taxon>
        <taxon>Bacillus cereus group</taxon>
    </lineage>
</organism>
<evidence type="ECO:0000313" key="1">
    <source>
        <dbReference type="EMBL" id="VXB84589.1"/>
    </source>
</evidence>
<accession>A0A653TU96</accession>